<dbReference type="NCBIfam" id="NF033788">
    <property type="entry name" value="HTH_metalloreg"/>
    <property type="match status" value="1"/>
</dbReference>
<dbReference type="InterPro" id="IPR036388">
    <property type="entry name" value="WH-like_DNA-bd_sf"/>
</dbReference>
<dbReference type="Pfam" id="PF01022">
    <property type="entry name" value="HTH_5"/>
    <property type="match status" value="1"/>
</dbReference>
<dbReference type="EMBL" id="SNYO01000010">
    <property type="protein sequence ID" value="TDQ50153.1"/>
    <property type="molecule type" value="Genomic_DNA"/>
</dbReference>
<dbReference type="SMART" id="SM00418">
    <property type="entry name" value="HTH_ARSR"/>
    <property type="match status" value="1"/>
</dbReference>
<feature type="domain" description="HTH arsR-type" evidence="4">
    <location>
        <begin position="18"/>
        <end position="112"/>
    </location>
</feature>
<gene>
    <name evidence="5" type="ORF">EV188_110150</name>
</gene>
<evidence type="ECO:0000259" key="4">
    <source>
        <dbReference type="PROSITE" id="PS50987"/>
    </source>
</evidence>
<comment type="caution">
    <text evidence="5">The sequence shown here is derived from an EMBL/GenBank/DDBJ whole genome shotgun (WGS) entry which is preliminary data.</text>
</comment>
<dbReference type="Gene3D" id="1.10.10.10">
    <property type="entry name" value="Winged helix-like DNA-binding domain superfamily/Winged helix DNA-binding domain"/>
    <property type="match status" value="1"/>
</dbReference>
<reference evidence="5 6" key="1">
    <citation type="submission" date="2019-03" db="EMBL/GenBank/DDBJ databases">
        <title>Genomic Encyclopedia of Type Strains, Phase IV (KMG-IV): sequencing the most valuable type-strain genomes for metagenomic binning, comparative biology and taxonomic classification.</title>
        <authorList>
            <person name="Goeker M."/>
        </authorList>
    </citation>
    <scope>NUCLEOTIDE SEQUENCE [LARGE SCALE GENOMIC DNA]</scope>
    <source>
        <strain evidence="5 6">DSM 45775</strain>
    </source>
</reference>
<keyword evidence="6" id="KW-1185">Reference proteome</keyword>
<accession>A0A4R6UW99</accession>
<dbReference type="InterPro" id="IPR051011">
    <property type="entry name" value="Metal_resp_trans_reg"/>
</dbReference>
<dbReference type="InterPro" id="IPR001845">
    <property type="entry name" value="HTH_ArsR_DNA-bd_dom"/>
</dbReference>
<dbReference type="SUPFAM" id="SSF46785">
    <property type="entry name" value="Winged helix' DNA-binding domain"/>
    <property type="match status" value="1"/>
</dbReference>
<dbReference type="PANTHER" id="PTHR43132:SF8">
    <property type="entry name" value="HTH-TYPE TRANSCRIPTIONAL REGULATOR KMTR"/>
    <property type="match status" value="1"/>
</dbReference>
<organism evidence="5 6">
    <name type="scientific">Actinomycetospora succinea</name>
    <dbReference type="NCBI Taxonomy" id="663603"/>
    <lineage>
        <taxon>Bacteria</taxon>
        <taxon>Bacillati</taxon>
        <taxon>Actinomycetota</taxon>
        <taxon>Actinomycetes</taxon>
        <taxon>Pseudonocardiales</taxon>
        <taxon>Pseudonocardiaceae</taxon>
        <taxon>Actinomycetospora</taxon>
    </lineage>
</organism>
<evidence type="ECO:0000256" key="3">
    <source>
        <dbReference type="ARBA" id="ARBA00023163"/>
    </source>
</evidence>
<dbReference type="InterPro" id="IPR011991">
    <property type="entry name" value="ArsR-like_HTH"/>
</dbReference>
<dbReference type="PANTHER" id="PTHR43132">
    <property type="entry name" value="ARSENICAL RESISTANCE OPERON REPRESSOR ARSR-RELATED"/>
    <property type="match status" value="1"/>
</dbReference>
<dbReference type="GO" id="GO:0003677">
    <property type="term" value="F:DNA binding"/>
    <property type="evidence" value="ECO:0007669"/>
    <property type="project" value="UniProtKB-KW"/>
</dbReference>
<dbReference type="PRINTS" id="PR00778">
    <property type="entry name" value="HTHARSR"/>
</dbReference>
<dbReference type="InterPro" id="IPR036390">
    <property type="entry name" value="WH_DNA-bd_sf"/>
</dbReference>
<dbReference type="CDD" id="cd00090">
    <property type="entry name" value="HTH_ARSR"/>
    <property type="match status" value="1"/>
</dbReference>
<name>A0A4R6UW99_9PSEU</name>
<dbReference type="RefSeq" id="WP_243742004.1">
    <property type="nucleotide sequence ID" value="NZ_BAABHR010000020.1"/>
</dbReference>
<protein>
    <submittedName>
        <fullName evidence="5">ArsR family transcriptional regulator</fullName>
    </submittedName>
</protein>
<keyword evidence="1" id="KW-0805">Transcription regulation</keyword>
<dbReference type="GO" id="GO:0003700">
    <property type="term" value="F:DNA-binding transcription factor activity"/>
    <property type="evidence" value="ECO:0007669"/>
    <property type="project" value="InterPro"/>
</dbReference>
<keyword evidence="3" id="KW-0804">Transcription</keyword>
<keyword evidence="2" id="KW-0238">DNA-binding</keyword>
<proteinExistence type="predicted"/>
<dbReference type="Proteomes" id="UP000295705">
    <property type="component" value="Unassembled WGS sequence"/>
</dbReference>
<sequence length="123" mass="13426">MYATDNVGSPAGPFADLPAPEHVDVAVEGLRMLADPTRLRILWLLCGDELDVSTLAERLGATRPAVSQHLAKLRLAGLVTQRRAGRHVLSRARDHHVGDLLEVLVHDAGHRRAMTAHPREAQP</sequence>
<dbReference type="AlphaFoldDB" id="A0A4R6UW99"/>
<evidence type="ECO:0000313" key="5">
    <source>
        <dbReference type="EMBL" id="TDQ50153.1"/>
    </source>
</evidence>
<dbReference type="PROSITE" id="PS50987">
    <property type="entry name" value="HTH_ARSR_2"/>
    <property type="match status" value="1"/>
</dbReference>
<evidence type="ECO:0000256" key="1">
    <source>
        <dbReference type="ARBA" id="ARBA00023015"/>
    </source>
</evidence>
<evidence type="ECO:0000313" key="6">
    <source>
        <dbReference type="Proteomes" id="UP000295705"/>
    </source>
</evidence>
<evidence type="ECO:0000256" key="2">
    <source>
        <dbReference type="ARBA" id="ARBA00023125"/>
    </source>
</evidence>